<accession>A0A914NQ13</accession>
<name>A0A914NQ13_MELIC</name>
<dbReference type="AlphaFoldDB" id="A0A914NQ13"/>
<proteinExistence type="predicted"/>
<organism evidence="1 2">
    <name type="scientific">Meloidogyne incognita</name>
    <name type="common">Southern root-knot nematode worm</name>
    <name type="synonym">Oxyuris incognita</name>
    <dbReference type="NCBI Taxonomy" id="6306"/>
    <lineage>
        <taxon>Eukaryota</taxon>
        <taxon>Metazoa</taxon>
        <taxon>Ecdysozoa</taxon>
        <taxon>Nematoda</taxon>
        <taxon>Chromadorea</taxon>
        <taxon>Rhabditida</taxon>
        <taxon>Tylenchina</taxon>
        <taxon>Tylenchomorpha</taxon>
        <taxon>Tylenchoidea</taxon>
        <taxon>Meloidogynidae</taxon>
        <taxon>Meloidogyninae</taxon>
        <taxon>Meloidogyne</taxon>
        <taxon>Meloidogyne incognita group</taxon>
    </lineage>
</organism>
<keyword evidence="1" id="KW-1185">Reference proteome</keyword>
<reference evidence="2" key="1">
    <citation type="submission" date="2022-11" db="UniProtKB">
        <authorList>
            <consortium name="WormBaseParasite"/>
        </authorList>
    </citation>
    <scope>IDENTIFICATION</scope>
</reference>
<evidence type="ECO:0000313" key="1">
    <source>
        <dbReference type="Proteomes" id="UP000887563"/>
    </source>
</evidence>
<dbReference type="Proteomes" id="UP000887563">
    <property type="component" value="Unplaced"/>
</dbReference>
<dbReference type="WBParaSite" id="Minc3s06518g39936">
    <property type="protein sequence ID" value="Minc3s06518g39936"/>
    <property type="gene ID" value="Minc3s06518g39936"/>
</dbReference>
<protein>
    <submittedName>
        <fullName evidence="2">PH domain-containing protein</fullName>
    </submittedName>
</protein>
<sequence>MSLIKLIFSTEREKSDWFEKLNSAIQRRLRPKSTTIGVFVQIEGRQQDGSGILPAKNQNCRFRESGIPDFFFQFPFRKIRDSCPQNVGISRFSGIGTAGSLIWIRDGSESTRDPTREVFAIITHFFLNSARSCKHV</sequence>
<evidence type="ECO:0000313" key="2">
    <source>
        <dbReference type="WBParaSite" id="Minc3s06518g39936"/>
    </source>
</evidence>